<reference evidence="2" key="1">
    <citation type="submission" date="2014-09" db="EMBL/GenBank/DDBJ databases">
        <authorList>
            <person name="Magalhaes I.L.F."/>
            <person name="Oliveira U."/>
            <person name="Santos F.R."/>
            <person name="Vidigal T.H.D.A."/>
            <person name="Brescovit A.D."/>
            <person name="Santos A.J."/>
        </authorList>
    </citation>
    <scope>NUCLEOTIDE SEQUENCE</scope>
    <source>
        <tissue evidence="2">Shoot tissue taken approximately 20 cm above the soil surface</tissue>
    </source>
</reference>
<keyword evidence="1" id="KW-1133">Transmembrane helix</keyword>
<organism evidence="2">
    <name type="scientific">Arundo donax</name>
    <name type="common">Giant reed</name>
    <name type="synonym">Donax arundinaceus</name>
    <dbReference type="NCBI Taxonomy" id="35708"/>
    <lineage>
        <taxon>Eukaryota</taxon>
        <taxon>Viridiplantae</taxon>
        <taxon>Streptophyta</taxon>
        <taxon>Embryophyta</taxon>
        <taxon>Tracheophyta</taxon>
        <taxon>Spermatophyta</taxon>
        <taxon>Magnoliopsida</taxon>
        <taxon>Liliopsida</taxon>
        <taxon>Poales</taxon>
        <taxon>Poaceae</taxon>
        <taxon>PACMAD clade</taxon>
        <taxon>Arundinoideae</taxon>
        <taxon>Arundineae</taxon>
        <taxon>Arundo</taxon>
    </lineage>
</organism>
<accession>A0A0A9D2X4</accession>
<keyword evidence="1" id="KW-0812">Transmembrane</keyword>
<dbReference type="EMBL" id="GBRH01214926">
    <property type="protein sequence ID" value="JAD82969.1"/>
    <property type="molecule type" value="Transcribed_RNA"/>
</dbReference>
<reference evidence="2" key="2">
    <citation type="journal article" date="2015" name="Data Brief">
        <title>Shoot transcriptome of the giant reed, Arundo donax.</title>
        <authorList>
            <person name="Barrero R.A."/>
            <person name="Guerrero F.D."/>
            <person name="Moolhuijzen P."/>
            <person name="Goolsby J.A."/>
            <person name="Tidwell J."/>
            <person name="Bellgard S.E."/>
            <person name="Bellgard M.I."/>
        </authorList>
    </citation>
    <scope>NUCLEOTIDE SEQUENCE</scope>
    <source>
        <tissue evidence="2">Shoot tissue taken approximately 20 cm above the soil surface</tissue>
    </source>
</reference>
<evidence type="ECO:0000256" key="1">
    <source>
        <dbReference type="SAM" id="Phobius"/>
    </source>
</evidence>
<dbReference type="AlphaFoldDB" id="A0A0A9D2X4"/>
<protein>
    <submittedName>
        <fullName evidence="2">Uncharacterized protein</fullName>
    </submittedName>
</protein>
<keyword evidence="1" id="KW-0472">Membrane</keyword>
<feature type="transmembrane region" description="Helical" evidence="1">
    <location>
        <begin position="21"/>
        <end position="44"/>
    </location>
</feature>
<proteinExistence type="predicted"/>
<sequence length="88" mass="10557">MWYALPVHEAIYSVSMKLFSLFSCVISVYNNVILLSFLIRFYYLSYFSTLLNLRNCKVPLELEVYIWLLIDLHKVFYHVDALRKEIGR</sequence>
<name>A0A0A9D2X4_ARUDO</name>
<evidence type="ECO:0000313" key="2">
    <source>
        <dbReference type="EMBL" id="JAD82969.1"/>
    </source>
</evidence>